<dbReference type="SUPFAM" id="SSF55271">
    <property type="entry name" value="DNA repair protein MutS, domain I"/>
    <property type="match status" value="1"/>
</dbReference>
<organism evidence="2 3">
    <name type="scientific">Smittium culicis</name>
    <dbReference type="NCBI Taxonomy" id="133412"/>
    <lineage>
        <taxon>Eukaryota</taxon>
        <taxon>Fungi</taxon>
        <taxon>Fungi incertae sedis</taxon>
        <taxon>Zoopagomycota</taxon>
        <taxon>Kickxellomycotina</taxon>
        <taxon>Harpellomycetes</taxon>
        <taxon>Harpellales</taxon>
        <taxon>Legeriomycetaceae</taxon>
        <taxon>Smittium</taxon>
    </lineage>
</organism>
<proteinExistence type="predicted"/>
<evidence type="ECO:0000313" key="2">
    <source>
        <dbReference type="EMBL" id="OMJ17017.1"/>
    </source>
</evidence>
<dbReference type="PIRSF" id="PIRSF037677">
    <property type="entry name" value="DNA_mis_repair_Msh6"/>
    <property type="match status" value="1"/>
</dbReference>
<dbReference type="GO" id="GO:0030983">
    <property type="term" value="F:mismatched DNA binding"/>
    <property type="evidence" value="ECO:0007669"/>
    <property type="project" value="InterPro"/>
</dbReference>
<protein>
    <submittedName>
        <fullName evidence="2">DNA mismatch repair protein MSH3</fullName>
    </submittedName>
</protein>
<dbReference type="AlphaFoldDB" id="A0A1R1XQT8"/>
<dbReference type="PANTHER" id="PTHR11361">
    <property type="entry name" value="DNA MISMATCH REPAIR PROTEIN MUTS FAMILY MEMBER"/>
    <property type="match status" value="1"/>
</dbReference>
<evidence type="ECO:0000259" key="1">
    <source>
        <dbReference type="SMART" id="SM00533"/>
    </source>
</evidence>
<dbReference type="OrthoDB" id="10252754at2759"/>
<dbReference type="GO" id="GO:0005634">
    <property type="term" value="C:nucleus"/>
    <property type="evidence" value="ECO:0007669"/>
    <property type="project" value="TreeGrafter"/>
</dbReference>
<dbReference type="InterPro" id="IPR036678">
    <property type="entry name" value="MutS_con_dom_sf"/>
</dbReference>
<dbReference type="InterPro" id="IPR036187">
    <property type="entry name" value="DNA_mismatch_repair_MutS_sf"/>
</dbReference>
<dbReference type="InterPro" id="IPR017261">
    <property type="entry name" value="DNA_mismatch_repair_MutS/MSH"/>
</dbReference>
<accession>A0A1R1XQT8</accession>
<keyword evidence="3" id="KW-1185">Reference proteome</keyword>
<dbReference type="Pfam" id="PF05192">
    <property type="entry name" value="MutS_III"/>
    <property type="match status" value="1"/>
</dbReference>
<dbReference type="Pfam" id="PF01624">
    <property type="entry name" value="MutS_I"/>
    <property type="match status" value="1"/>
</dbReference>
<comment type="caution">
    <text evidence="2">The sequence shown here is derived from an EMBL/GenBank/DDBJ whole genome shotgun (WGS) entry which is preliminary data.</text>
</comment>
<dbReference type="STRING" id="133412.A0A1R1XQT8"/>
<reference evidence="2 3" key="1">
    <citation type="submission" date="2017-01" db="EMBL/GenBank/DDBJ databases">
        <authorList>
            <person name="Mah S.A."/>
            <person name="Swanson W.J."/>
            <person name="Moy G.W."/>
            <person name="Vacquier V.D."/>
        </authorList>
    </citation>
    <scope>NUCLEOTIDE SEQUENCE [LARGE SCALE GENOMIC DNA]</scope>
    <source>
        <strain evidence="2 3">GSMNP</strain>
    </source>
</reference>
<gene>
    <name evidence="2" type="ORF">AYI70_g6242</name>
</gene>
<dbReference type="InterPro" id="IPR045076">
    <property type="entry name" value="MutS"/>
</dbReference>
<sequence>MLHVRRLVYAGHKVGLVKQTETVAIKSNSSNKSGPFQRDLCEVYSRGTLIGEIGAEADSASDSEDTGNLGLDLDSGGYIFCVSDHPLDEKGNCKIGFVAVDPSTGSIIFDEFIDSYTRIDLETRLSHLQPVELVLSTDLSLQSSKLCLSKSNLSNSRIEKLAKLSPDMASAKVIDEFTKINAFNAIDQVLSEMGTVVICALEILVRYLKTYKLETLFCSNSTDVNSDLFINSMSIDNFKQINDDITTRPSKNFLNVSKEKVFSKFFDKSFMRLDAKALESLDVIGSGQDKSEYYSFLDFPQQNAFLPYSESLKNNTSNKESPSSLSYARNLFQLINHAITPLGQRTLQQWVIKPLIDSNSIKERLDIVTLINKSDKLFPISKKSKNKSNFDFISEYSIENSSSSGDEIIELRKSVIFSWMLSKIRGLLRTIVDVESGLCRLRVGKAMPAEAFRIISSFYRITKTFKTVESFDKKESRNKEDAFFTQKISELNITQKDDTLLKNLLNTALFSKHFKFVSMMYNSINQEAAKNMDWMNLFSFESTEISSVTSSDEMKNIDNVWNNGIKAKHVEYLNSIKEIEVVWNEVVSKYFCDMDLAPKTVLGVEYLIEIPNSKVHVSRSIKGNKVKRLFKREADIGVKVPIFKLLQVTFIAKDARHPLLDSRTKGCAIPNDIELNVIENIITIVCY</sequence>
<name>A0A1R1XQT8_9FUNG</name>
<dbReference type="PANTHER" id="PTHR11361:SF34">
    <property type="entry name" value="DNA MISMATCH REPAIR PROTEIN MSH1, MITOCHONDRIAL"/>
    <property type="match status" value="1"/>
</dbReference>
<dbReference type="Proteomes" id="UP000187283">
    <property type="component" value="Unassembled WGS sequence"/>
</dbReference>
<feature type="domain" description="DNA mismatch repair protein MutS core" evidence="1">
    <location>
        <begin position="326"/>
        <end position="663"/>
    </location>
</feature>
<dbReference type="Gene3D" id="3.30.420.110">
    <property type="entry name" value="MutS, connector domain"/>
    <property type="match status" value="1"/>
</dbReference>
<evidence type="ECO:0000313" key="3">
    <source>
        <dbReference type="Proteomes" id="UP000187283"/>
    </source>
</evidence>
<dbReference type="InterPro" id="IPR007695">
    <property type="entry name" value="DNA_mismatch_repair_MutS-lik_N"/>
</dbReference>
<dbReference type="SUPFAM" id="SSF48334">
    <property type="entry name" value="DNA repair protein MutS, domain III"/>
    <property type="match status" value="1"/>
</dbReference>
<dbReference type="SMART" id="SM00533">
    <property type="entry name" value="MUTSd"/>
    <property type="match status" value="1"/>
</dbReference>
<dbReference type="InterPro" id="IPR007860">
    <property type="entry name" value="DNA_mmatch_repair_MutS_con_dom"/>
</dbReference>
<dbReference type="Gene3D" id="3.40.1170.10">
    <property type="entry name" value="DNA repair protein MutS, domain I"/>
    <property type="match status" value="1"/>
</dbReference>
<dbReference type="InterPro" id="IPR016151">
    <property type="entry name" value="DNA_mismatch_repair_MutS_N"/>
</dbReference>
<dbReference type="GO" id="GO:0006298">
    <property type="term" value="P:mismatch repair"/>
    <property type="evidence" value="ECO:0007669"/>
    <property type="project" value="InterPro"/>
</dbReference>
<dbReference type="EMBL" id="LSSN01002161">
    <property type="protein sequence ID" value="OMJ17017.1"/>
    <property type="molecule type" value="Genomic_DNA"/>
</dbReference>
<dbReference type="GO" id="GO:0005524">
    <property type="term" value="F:ATP binding"/>
    <property type="evidence" value="ECO:0007669"/>
    <property type="project" value="InterPro"/>
</dbReference>
<dbReference type="InterPro" id="IPR007696">
    <property type="entry name" value="DNA_mismatch_repair_MutS_core"/>
</dbReference>
<dbReference type="GO" id="GO:0140664">
    <property type="term" value="F:ATP-dependent DNA damage sensor activity"/>
    <property type="evidence" value="ECO:0007669"/>
    <property type="project" value="InterPro"/>
</dbReference>
<dbReference type="Pfam" id="PF05188">
    <property type="entry name" value="MutS_II"/>
    <property type="match status" value="1"/>
</dbReference>
<dbReference type="Gene3D" id="1.10.1420.10">
    <property type="match status" value="1"/>
</dbReference>